<dbReference type="AlphaFoldDB" id="A0A8H9GKM3"/>
<accession>A0A8H9GKM3</accession>
<gene>
    <name evidence="2" type="ORF">GCM10010102_27690</name>
</gene>
<dbReference type="RefSeq" id="WP_189087071.1">
    <property type="nucleotide sequence ID" value="NZ_BMPT01000011.1"/>
</dbReference>
<keyword evidence="1" id="KW-0472">Membrane</keyword>
<keyword evidence="3" id="KW-1185">Reference proteome</keyword>
<sequence>MDPVYPDPAYPPRPPRRAPDPVAVVLGNATLLGLGYLFLRRWRLALLALAGTTALLVALAATTGSGQVLAGLAVWWVAGTGHGWWLVRGVRPTGTRWGQRAVAAGVVVALVGVVVVQHGATERTVADAAAAHATGDCERTSELVRGLDAADRAVNGPAVRGAAADLEACELLLEARGLVQPGVPDRTDAAEVAAAYLRHPGARWSGAGPWRADLLLRSAYSDSHGPDQGALEAGFDQLEVSLAETPDEAGEVRAVVEAFLTRLAEVEDHCAVRDVVEWVDAGDWAGTEVAEPVAAAADEVPRRVLGCARDLADADELTASRHTYEAFLRDHRDDRRAGVASDELDDVVTAIQRKKVARLLDTGRYCAHPEPYRGATGYRRKGGNPMQVFGIKPAAHDFPRPWLAGDVDDTVLVACVDGPKRGSYQETCAYESDLFPYWSDVRFYASRFDVRLYEVRTGKQVEAFSDEFGDPCPPSILVTTFGSFATPPETKRSAFDSADLRGMFEVYQS</sequence>
<feature type="transmembrane region" description="Helical" evidence="1">
    <location>
        <begin position="68"/>
        <end position="87"/>
    </location>
</feature>
<name>A0A8H9GKM3_9MICO</name>
<feature type="transmembrane region" description="Helical" evidence="1">
    <location>
        <begin position="20"/>
        <end position="39"/>
    </location>
</feature>
<keyword evidence="1" id="KW-0812">Transmembrane</keyword>
<keyword evidence="1" id="KW-1133">Transmembrane helix</keyword>
<feature type="transmembrane region" description="Helical" evidence="1">
    <location>
        <begin position="99"/>
        <end position="120"/>
    </location>
</feature>
<comment type="caution">
    <text evidence="2">The sequence shown here is derived from an EMBL/GenBank/DDBJ whole genome shotgun (WGS) entry which is preliminary data.</text>
</comment>
<protein>
    <submittedName>
        <fullName evidence="2">Uncharacterized protein</fullName>
    </submittedName>
</protein>
<evidence type="ECO:0000313" key="2">
    <source>
        <dbReference type="EMBL" id="GGM30735.1"/>
    </source>
</evidence>
<feature type="transmembrane region" description="Helical" evidence="1">
    <location>
        <begin position="44"/>
        <end position="62"/>
    </location>
</feature>
<dbReference type="EMBL" id="BMPT01000011">
    <property type="protein sequence ID" value="GGM30735.1"/>
    <property type="molecule type" value="Genomic_DNA"/>
</dbReference>
<proteinExistence type="predicted"/>
<reference evidence="2" key="2">
    <citation type="submission" date="2020-09" db="EMBL/GenBank/DDBJ databases">
        <authorList>
            <person name="Sun Q."/>
            <person name="Ohkuma M."/>
        </authorList>
    </citation>
    <scope>NUCLEOTIDE SEQUENCE</scope>
    <source>
        <strain evidence="2">JCM 3051</strain>
    </source>
</reference>
<dbReference type="Proteomes" id="UP000655589">
    <property type="component" value="Unassembled WGS sequence"/>
</dbReference>
<evidence type="ECO:0000313" key="3">
    <source>
        <dbReference type="Proteomes" id="UP000655589"/>
    </source>
</evidence>
<organism evidence="2 3">
    <name type="scientific">Promicromonospora citrea</name>
    <dbReference type="NCBI Taxonomy" id="43677"/>
    <lineage>
        <taxon>Bacteria</taxon>
        <taxon>Bacillati</taxon>
        <taxon>Actinomycetota</taxon>
        <taxon>Actinomycetes</taxon>
        <taxon>Micrococcales</taxon>
        <taxon>Promicromonosporaceae</taxon>
        <taxon>Promicromonospora</taxon>
    </lineage>
</organism>
<reference evidence="2" key="1">
    <citation type="journal article" date="2014" name="Int. J. Syst. Evol. Microbiol.">
        <title>Complete genome sequence of Corynebacterium casei LMG S-19264T (=DSM 44701T), isolated from a smear-ripened cheese.</title>
        <authorList>
            <consortium name="US DOE Joint Genome Institute (JGI-PGF)"/>
            <person name="Walter F."/>
            <person name="Albersmeier A."/>
            <person name="Kalinowski J."/>
            <person name="Ruckert C."/>
        </authorList>
    </citation>
    <scope>NUCLEOTIDE SEQUENCE</scope>
    <source>
        <strain evidence="2">JCM 3051</strain>
    </source>
</reference>
<evidence type="ECO:0000256" key="1">
    <source>
        <dbReference type="SAM" id="Phobius"/>
    </source>
</evidence>